<dbReference type="Proteomes" id="UP001152747">
    <property type="component" value="Unassembled WGS sequence"/>
</dbReference>
<sequence length="852" mass="97249">MQRPERIASPVNRTPSFEIAIHTSPPLSPCDYPTSSPPPPPPPHGALSPARSRGNVHETILRETREYMIHTSRPAHQPLTSQTIVAPIAEPESTSSLRTESPEVFPKKEQTTTVIDDHFDEEVAETAIDDVENSSQILQVENLQTVAAAVSTQSLEEAPQERPIVFPITPFYRRKGSKFCKCSIWLGILCSIFFLLFLGFLIAWIVTANQFKLIGNKLNICETRQCIDMAFRMSSSVDENIEPCDNFYQYSCKKFNANGNSPESFISQLRESSDKSINALLSSSQDSKTLPNSENLARSLFSQCMNAIQRSTNSPNDLLNFIKNFPCGPILKECTSFHADTYSWERHSGMLDWYAGDNNLILYSRDVHPQDRSKIILQITPPNLLPLLNPVIRNLLTLTQQSSSEFDPLLSLSIRQNILTPLIRDEFLQDPRHLQKELDEIAALFVDLYRATWQSSNITPNTTYMTFGEMFKSMPQLYLKEFLDAQLSSVYKWKEEDMLSIQDFDYFARLVDIMAKTSRKTVANYLVIITALNLDQYSYSPREQFGWRECVEQLSNLELVQKMYISSKNINREKTQDFLQNLKTNFISTHRSTPLQYLSEINRLAFYVGYPDRLLSEELIWKPVSQISINNSDYFDSIIKVSKAERDFKMQQIGTYLDNDDTTQYPITKPDMLYNPHIGGIIIPLAFLEAPIYIPGDDVPMYGMYSSIGITVLQMISRIFWQGLDKSAQLQCFDNVFRGLLNSSRQRAANIEPQLLATIDLADAFKTTLYAYTKWQSDNNIHNEKSLPSFDNHDSMRTLMISFSTLFCNGEGSEAGSDYEAMINSVVQTSRMFSIHFNCSNSTRLFNRKTCI</sequence>
<comment type="caution">
    <text evidence="5">The sequence shown here is derived from an EMBL/GenBank/DDBJ whole genome shotgun (WGS) entry which is preliminary data.</text>
</comment>
<keyword evidence="3" id="KW-0472">Membrane</keyword>
<keyword evidence="3" id="KW-1133">Transmembrane helix</keyword>
<feature type="region of interest" description="Disordered" evidence="2">
    <location>
        <begin position="1"/>
        <end position="54"/>
    </location>
</feature>
<keyword evidence="6" id="KW-1185">Reference proteome</keyword>
<dbReference type="InterPro" id="IPR008753">
    <property type="entry name" value="Peptidase_M13_N"/>
</dbReference>
<evidence type="ECO:0000313" key="6">
    <source>
        <dbReference type="Proteomes" id="UP001152747"/>
    </source>
</evidence>
<dbReference type="Pfam" id="PF05649">
    <property type="entry name" value="Peptidase_M13_N"/>
    <property type="match status" value="1"/>
</dbReference>
<dbReference type="InterPro" id="IPR042089">
    <property type="entry name" value="Peptidase_M13_dom_2"/>
</dbReference>
<evidence type="ECO:0000256" key="1">
    <source>
        <dbReference type="ARBA" id="ARBA00007357"/>
    </source>
</evidence>
<protein>
    <recommendedName>
        <fullName evidence="4">Peptidase M13 N-terminal domain-containing protein</fullName>
    </recommendedName>
</protein>
<dbReference type="GO" id="GO:0005886">
    <property type="term" value="C:plasma membrane"/>
    <property type="evidence" value="ECO:0007669"/>
    <property type="project" value="TreeGrafter"/>
</dbReference>
<feature type="transmembrane region" description="Helical" evidence="3">
    <location>
        <begin position="183"/>
        <end position="206"/>
    </location>
</feature>
<dbReference type="Gene3D" id="1.10.1380.10">
    <property type="entry name" value="Neutral endopeptidase , domain2"/>
    <property type="match status" value="1"/>
</dbReference>
<dbReference type="OrthoDB" id="5809267at2759"/>
<evidence type="ECO:0000259" key="4">
    <source>
        <dbReference type="Pfam" id="PF05649"/>
    </source>
</evidence>
<dbReference type="SUPFAM" id="SSF55486">
    <property type="entry name" value="Metalloproteases ('zincins'), catalytic domain"/>
    <property type="match status" value="1"/>
</dbReference>
<dbReference type="PROSITE" id="PS51885">
    <property type="entry name" value="NEPRILYSIN"/>
    <property type="match status" value="1"/>
</dbReference>
<dbReference type="InterPro" id="IPR024079">
    <property type="entry name" value="MetalloPept_cat_dom_sf"/>
</dbReference>
<accession>A0A9P1ITG9</accession>
<evidence type="ECO:0000256" key="3">
    <source>
        <dbReference type="SAM" id="Phobius"/>
    </source>
</evidence>
<feature type="domain" description="Peptidase M13 N-terminal" evidence="4">
    <location>
        <begin position="243"/>
        <end position="588"/>
    </location>
</feature>
<proteinExistence type="inferred from homology"/>
<organism evidence="5 6">
    <name type="scientific">Caenorhabditis angaria</name>
    <dbReference type="NCBI Taxonomy" id="860376"/>
    <lineage>
        <taxon>Eukaryota</taxon>
        <taxon>Metazoa</taxon>
        <taxon>Ecdysozoa</taxon>
        <taxon>Nematoda</taxon>
        <taxon>Chromadorea</taxon>
        <taxon>Rhabditida</taxon>
        <taxon>Rhabditina</taxon>
        <taxon>Rhabditomorpha</taxon>
        <taxon>Rhabditoidea</taxon>
        <taxon>Rhabditidae</taxon>
        <taxon>Peloderinae</taxon>
        <taxon>Caenorhabditis</taxon>
    </lineage>
</organism>
<comment type="similarity">
    <text evidence="1">Belongs to the peptidase M13 family.</text>
</comment>
<dbReference type="Gene3D" id="3.40.390.10">
    <property type="entry name" value="Collagenase (Catalytic Domain)"/>
    <property type="match status" value="1"/>
</dbReference>
<dbReference type="PANTHER" id="PTHR11733">
    <property type="entry name" value="ZINC METALLOPROTEASE FAMILY M13 NEPRILYSIN-RELATED"/>
    <property type="match status" value="1"/>
</dbReference>
<dbReference type="EMBL" id="CANHGI010000004">
    <property type="protein sequence ID" value="CAI5449872.1"/>
    <property type="molecule type" value="Genomic_DNA"/>
</dbReference>
<gene>
    <name evidence="5" type="ORF">CAMP_LOCUS12509</name>
</gene>
<evidence type="ECO:0000313" key="5">
    <source>
        <dbReference type="EMBL" id="CAI5449872.1"/>
    </source>
</evidence>
<keyword evidence="3" id="KW-0812">Transmembrane</keyword>
<dbReference type="GO" id="GO:0004222">
    <property type="term" value="F:metalloendopeptidase activity"/>
    <property type="evidence" value="ECO:0007669"/>
    <property type="project" value="InterPro"/>
</dbReference>
<name>A0A9P1ITG9_9PELO</name>
<dbReference type="InterPro" id="IPR000718">
    <property type="entry name" value="Peptidase_M13"/>
</dbReference>
<dbReference type="AlphaFoldDB" id="A0A9P1ITG9"/>
<dbReference type="GO" id="GO:0016485">
    <property type="term" value="P:protein processing"/>
    <property type="evidence" value="ECO:0007669"/>
    <property type="project" value="TreeGrafter"/>
</dbReference>
<feature type="compositionally biased region" description="Pro residues" evidence="2">
    <location>
        <begin position="35"/>
        <end position="44"/>
    </location>
</feature>
<reference evidence="5" key="1">
    <citation type="submission" date="2022-11" db="EMBL/GenBank/DDBJ databases">
        <authorList>
            <person name="Kikuchi T."/>
        </authorList>
    </citation>
    <scope>NUCLEOTIDE SEQUENCE</scope>
    <source>
        <strain evidence="5">PS1010</strain>
    </source>
</reference>
<evidence type="ECO:0000256" key="2">
    <source>
        <dbReference type="SAM" id="MobiDB-lite"/>
    </source>
</evidence>
<dbReference type="PANTHER" id="PTHR11733:SF206">
    <property type="entry name" value="PEPTIDASE M13 N-TERMINAL DOMAIN-CONTAINING PROTEIN"/>
    <property type="match status" value="1"/>
</dbReference>